<comment type="subcellular location">
    <subcellularLocation>
        <location evidence="1 5">Bacterial flagellum basal body</location>
    </subcellularLocation>
</comment>
<sequence length="116" mass="11887">MAQPISGVSLANEQRALVQALAHTAAAASAGITRAAQPATPAGQPSFAALMNNAVNSVNHLQHSAATQQHAVVTGQSDDLAGAMVESQKASIAFSAMTQVRNKLTRALDDIMNTPL</sequence>
<keyword evidence="6" id="KW-0966">Cell projection</keyword>
<reference evidence="6 7" key="1">
    <citation type="submission" date="2018-05" db="EMBL/GenBank/DDBJ databases">
        <title>Genomic Encyclopedia of Type Strains, Phase IV (KMG-IV): sequencing the most valuable type-strain genomes for metagenomic binning, comparative biology and taxonomic classification.</title>
        <authorList>
            <person name="Goeker M."/>
        </authorList>
    </citation>
    <scope>NUCLEOTIDE SEQUENCE [LARGE SCALE GENOMIC DNA]</scope>
    <source>
        <strain evidence="6 7">DSM 19579</strain>
    </source>
</reference>
<evidence type="ECO:0000313" key="6">
    <source>
        <dbReference type="EMBL" id="PWW00835.1"/>
    </source>
</evidence>
<dbReference type="GO" id="GO:0071973">
    <property type="term" value="P:bacterial-type flagellum-dependent cell motility"/>
    <property type="evidence" value="ECO:0007669"/>
    <property type="project" value="InterPro"/>
</dbReference>
<keyword evidence="6" id="KW-0969">Cilium</keyword>
<name>A0A317PKZ0_9ENTR</name>
<protein>
    <recommendedName>
        <fullName evidence="3 5">Flagellar hook-basal body complex protein FliE</fullName>
    </recommendedName>
</protein>
<dbReference type="PANTHER" id="PTHR34653:SF1">
    <property type="entry name" value="FLAGELLAR HOOK-BASAL BODY COMPLEX PROTEIN FLIE"/>
    <property type="match status" value="1"/>
</dbReference>
<dbReference type="HAMAP" id="MF_00724">
    <property type="entry name" value="FliE"/>
    <property type="match status" value="1"/>
</dbReference>
<dbReference type="NCBIfam" id="TIGR00205">
    <property type="entry name" value="fliE"/>
    <property type="match status" value="1"/>
</dbReference>
<dbReference type="EMBL" id="QGTS01000024">
    <property type="protein sequence ID" value="PWW00835.1"/>
    <property type="molecule type" value="Genomic_DNA"/>
</dbReference>
<organism evidence="6 7">
    <name type="scientific">Mangrovibacter plantisponsor</name>
    <dbReference type="NCBI Taxonomy" id="451513"/>
    <lineage>
        <taxon>Bacteria</taxon>
        <taxon>Pseudomonadati</taxon>
        <taxon>Pseudomonadota</taxon>
        <taxon>Gammaproteobacteria</taxon>
        <taxon>Enterobacterales</taxon>
        <taxon>Enterobacteriaceae</taxon>
        <taxon>Mangrovibacter</taxon>
    </lineage>
</organism>
<accession>A0A317PKZ0</accession>
<proteinExistence type="inferred from homology"/>
<evidence type="ECO:0000256" key="4">
    <source>
        <dbReference type="ARBA" id="ARBA00023143"/>
    </source>
</evidence>
<evidence type="ECO:0000256" key="5">
    <source>
        <dbReference type="HAMAP-Rule" id="MF_00724"/>
    </source>
</evidence>
<keyword evidence="7" id="KW-1185">Reference proteome</keyword>
<dbReference type="GO" id="GO:0005198">
    <property type="term" value="F:structural molecule activity"/>
    <property type="evidence" value="ECO:0007669"/>
    <property type="project" value="UniProtKB-UniRule"/>
</dbReference>
<keyword evidence="4 5" id="KW-0975">Bacterial flagellum</keyword>
<dbReference type="OrthoDB" id="8909229at2"/>
<evidence type="ECO:0000256" key="2">
    <source>
        <dbReference type="ARBA" id="ARBA00009272"/>
    </source>
</evidence>
<dbReference type="PANTHER" id="PTHR34653">
    <property type="match status" value="1"/>
</dbReference>
<dbReference type="PRINTS" id="PR01006">
    <property type="entry name" value="FLGHOOKFLIE"/>
</dbReference>
<dbReference type="AlphaFoldDB" id="A0A317PKZ0"/>
<dbReference type="Proteomes" id="UP000246744">
    <property type="component" value="Unassembled WGS sequence"/>
</dbReference>
<dbReference type="InterPro" id="IPR001624">
    <property type="entry name" value="FliE"/>
</dbReference>
<comment type="similarity">
    <text evidence="2 5">Belongs to the FliE family.</text>
</comment>
<dbReference type="Pfam" id="PF02049">
    <property type="entry name" value="FliE"/>
    <property type="match status" value="1"/>
</dbReference>
<evidence type="ECO:0000256" key="1">
    <source>
        <dbReference type="ARBA" id="ARBA00004117"/>
    </source>
</evidence>
<dbReference type="GO" id="GO:0009425">
    <property type="term" value="C:bacterial-type flagellum basal body"/>
    <property type="evidence" value="ECO:0007669"/>
    <property type="project" value="UniProtKB-SubCell"/>
</dbReference>
<dbReference type="RefSeq" id="WP_110028158.1">
    <property type="nucleotide sequence ID" value="NZ_QGTS01000024.1"/>
</dbReference>
<dbReference type="GO" id="GO:0003774">
    <property type="term" value="F:cytoskeletal motor activity"/>
    <property type="evidence" value="ECO:0007669"/>
    <property type="project" value="InterPro"/>
</dbReference>
<comment type="caution">
    <text evidence="6">The sequence shown here is derived from an EMBL/GenBank/DDBJ whole genome shotgun (WGS) entry which is preliminary data.</text>
</comment>
<evidence type="ECO:0000313" key="7">
    <source>
        <dbReference type="Proteomes" id="UP000246744"/>
    </source>
</evidence>
<evidence type="ECO:0000256" key="3">
    <source>
        <dbReference type="ARBA" id="ARBA00018024"/>
    </source>
</evidence>
<keyword evidence="6" id="KW-0282">Flagellum</keyword>
<gene>
    <name evidence="5" type="primary">fliE</name>
    <name evidence="6" type="ORF">DES37_12433</name>
</gene>